<dbReference type="InParanoid" id="T0QZJ0"/>
<feature type="compositionally biased region" description="Acidic residues" evidence="1">
    <location>
        <begin position="139"/>
        <end position="148"/>
    </location>
</feature>
<dbReference type="VEuPathDB" id="FungiDB:SDRG_02781"/>
<protein>
    <recommendedName>
        <fullName evidence="2">PB1 domain-containing protein</fullName>
    </recommendedName>
</protein>
<evidence type="ECO:0000259" key="2">
    <source>
        <dbReference type="PROSITE" id="PS51745"/>
    </source>
</evidence>
<dbReference type="Gene3D" id="3.10.20.90">
    <property type="entry name" value="Phosphatidylinositol 3-kinase Catalytic Subunit, Chain A, domain 1"/>
    <property type="match status" value="1"/>
</dbReference>
<dbReference type="Pfam" id="PF00564">
    <property type="entry name" value="PB1"/>
    <property type="match status" value="1"/>
</dbReference>
<dbReference type="Proteomes" id="UP000030762">
    <property type="component" value="Unassembled WGS sequence"/>
</dbReference>
<dbReference type="AlphaFoldDB" id="T0QZJ0"/>
<dbReference type="InterPro" id="IPR000270">
    <property type="entry name" value="PB1_dom"/>
</dbReference>
<dbReference type="EMBL" id="JH767137">
    <property type="protein sequence ID" value="EQC40131.1"/>
    <property type="molecule type" value="Genomic_DNA"/>
</dbReference>
<organism evidence="3 4">
    <name type="scientific">Saprolegnia diclina (strain VS20)</name>
    <dbReference type="NCBI Taxonomy" id="1156394"/>
    <lineage>
        <taxon>Eukaryota</taxon>
        <taxon>Sar</taxon>
        <taxon>Stramenopiles</taxon>
        <taxon>Oomycota</taxon>
        <taxon>Saprolegniomycetes</taxon>
        <taxon>Saprolegniales</taxon>
        <taxon>Saprolegniaceae</taxon>
        <taxon>Saprolegnia</taxon>
    </lineage>
</organism>
<feature type="region of interest" description="Disordered" evidence="1">
    <location>
        <begin position="121"/>
        <end position="148"/>
    </location>
</feature>
<gene>
    <name evidence="3" type="ORF">SDRG_02781</name>
</gene>
<evidence type="ECO:0000313" key="4">
    <source>
        <dbReference type="Proteomes" id="UP000030762"/>
    </source>
</evidence>
<reference evidence="3 4" key="1">
    <citation type="submission" date="2012-04" db="EMBL/GenBank/DDBJ databases">
        <title>The Genome Sequence of Saprolegnia declina VS20.</title>
        <authorList>
            <consortium name="The Broad Institute Genome Sequencing Platform"/>
            <person name="Russ C."/>
            <person name="Nusbaum C."/>
            <person name="Tyler B."/>
            <person name="van West P."/>
            <person name="Dieguez-Uribeondo J."/>
            <person name="de Bruijn I."/>
            <person name="Tripathy S."/>
            <person name="Jiang R."/>
            <person name="Young S.K."/>
            <person name="Zeng Q."/>
            <person name="Gargeya S."/>
            <person name="Fitzgerald M."/>
            <person name="Haas B."/>
            <person name="Abouelleil A."/>
            <person name="Alvarado L."/>
            <person name="Arachchi H.M."/>
            <person name="Berlin A."/>
            <person name="Chapman S.B."/>
            <person name="Goldberg J."/>
            <person name="Griggs A."/>
            <person name="Gujja S."/>
            <person name="Hansen M."/>
            <person name="Howarth C."/>
            <person name="Imamovic A."/>
            <person name="Larimer J."/>
            <person name="McCowen C."/>
            <person name="Montmayeur A."/>
            <person name="Murphy C."/>
            <person name="Neiman D."/>
            <person name="Pearson M."/>
            <person name="Priest M."/>
            <person name="Roberts A."/>
            <person name="Saif S."/>
            <person name="Shea T."/>
            <person name="Sisk P."/>
            <person name="Sykes S."/>
            <person name="Wortman J."/>
            <person name="Nusbaum C."/>
            <person name="Birren B."/>
        </authorList>
    </citation>
    <scope>NUCLEOTIDE SEQUENCE [LARGE SCALE GENOMIC DNA]</scope>
    <source>
        <strain evidence="3 4">VS20</strain>
    </source>
</reference>
<dbReference type="SUPFAM" id="SSF54277">
    <property type="entry name" value="CAD &amp; PB1 domains"/>
    <property type="match status" value="1"/>
</dbReference>
<dbReference type="RefSeq" id="XP_008606605.1">
    <property type="nucleotide sequence ID" value="XM_008608383.1"/>
</dbReference>
<sequence>MASRPERCALVLRYESQRRELAVGLDTTLLDVRILAAHLFELALPTSSKELPWDLTYEDNEGDEVHLTNDMELQEAFTMPSLTIAVHMKRNLLEATINEHVLPAVQSSLATVADWFTQLSHDTPETTSVPRRRDRAESETESESDDEL</sequence>
<keyword evidence="4" id="KW-1185">Reference proteome</keyword>
<dbReference type="OrthoDB" id="1594986at2759"/>
<dbReference type="InterPro" id="IPR053793">
    <property type="entry name" value="PB1-like"/>
</dbReference>
<dbReference type="OMA" id="SKELPWD"/>
<feature type="domain" description="PB1" evidence="2">
    <location>
        <begin position="5"/>
        <end position="89"/>
    </location>
</feature>
<evidence type="ECO:0000256" key="1">
    <source>
        <dbReference type="SAM" id="MobiDB-lite"/>
    </source>
</evidence>
<accession>T0QZJ0</accession>
<name>T0QZJ0_SAPDV</name>
<dbReference type="GeneID" id="19943508"/>
<proteinExistence type="predicted"/>
<evidence type="ECO:0000313" key="3">
    <source>
        <dbReference type="EMBL" id="EQC40131.1"/>
    </source>
</evidence>
<dbReference type="PROSITE" id="PS51745">
    <property type="entry name" value="PB1"/>
    <property type="match status" value="1"/>
</dbReference>
<dbReference type="SMART" id="SM00666">
    <property type="entry name" value="PB1"/>
    <property type="match status" value="1"/>
</dbReference>